<dbReference type="InterPro" id="IPR011006">
    <property type="entry name" value="CheY-like_superfamily"/>
</dbReference>
<evidence type="ECO:0000313" key="5">
    <source>
        <dbReference type="Proteomes" id="UP000000577"/>
    </source>
</evidence>
<keyword evidence="1 2" id="KW-0597">Phosphoprotein</keyword>
<dbReference type="InterPro" id="IPR050595">
    <property type="entry name" value="Bact_response_regulator"/>
</dbReference>
<dbReference type="GO" id="GO:0035438">
    <property type="term" value="F:cyclic-di-GMP binding"/>
    <property type="evidence" value="ECO:0007669"/>
    <property type="project" value="InterPro"/>
</dbReference>
<dbReference type="STRING" id="243231.GSU0877"/>
<reference evidence="4 5" key="1">
    <citation type="journal article" date="2003" name="Science">
        <title>Genome of Geobacter sulfurreducens: metal reduction in subsurface environments.</title>
        <authorList>
            <person name="Methe B.A."/>
            <person name="Nelson K.E."/>
            <person name="Eisen J.A."/>
            <person name="Paulsen I.T."/>
            <person name="Nelson W."/>
            <person name="Heidelberg J.F."/>
            <person name="Wu D."/>
            <person name="Wu M."/>
            <person name="Ward N."/>
            <person name="Beanan M.J."/>
            <person name="Dodson R.J."/>
            <person name="Madupu R."/>
            <person name="Brinkac L.M."/>
            <person name="Daugherty S.C."/>
            <person name="DeBoy R.T."/>
            <person name="Durkin A.S."/>
            <person name="Gwinn M."/>
            <person name="Kolonay J.F."/>
            <person name="Sullivan S.A."/>
            <person name="Haft D.H."/>
            <person name="Selengut J."/>
            <person name="Davidsen T.M."/>
            <person name="Zafar N."/>
            <person name="White O."/>
            <person name="Tran B."/>
            <person name="Romero C."/>
            <person name="Forberger H.A."/>
            <person name="Weidman J."/>
            <person name="Khouri H."/>
            <person name="Feldblyum T.V."/>
            <person name="Utterback T.R."/>
            <person name="Van Aken S.E."/>
            <person name="Lovley D.R."/>
            <person name="Fraser C.M."/>
        </authorList>
    </citation>
    <scope>NUCLEOTIDE SEQUENCE [LARGE SCALE GENOMIC DNA]</scope>
    <source>
        <strain evidence="5">ATCC 51573 / DSM 12127 / PCA</strain>
    </source>
</reference>
<dbReference type="KEGG" id="gsu:GSU0877"/>
<dbReference type="PATRIC" id="fig|243231.5.peg.875"/>
<dbReference type="RefSeq" id="WP_010941540.1">
    <property type="nucleotide sequence ID" value="NC_002939.5"/>
</dbReference>
<dbReference type="GO" id="GO:0000160">
    <property type="term" value="P:phosphorelay signal transduction system"/>
    <property type="evidence" value="ECO:0000318"/>
    <property type="project" value="GO_Central"/>
</dbReference>
<evidence type="ECO:0000256" key="1">
    <source>
        <dbReference type="ARBA" id="ARBA00022553"/>
    </source>
</evidence>
<dbReference type="InterPro" id="IPR001789">
    <property type="entry name" value="Sig_transdc_resp-reg_receiver"/>
</dbReference>
<dbReference type="EnsemblBacteria" id="AAR34207">
    <property type="protein sequence ID" value="AAR34207"/>
    <property type="gene ID" value="GSU0877"/>
</dbReference>
<organism evidence="4 5">
    <name type="scientific">Geobacter sulfurreducens (strain ATCC 51573 / DSM 12127 / PCA)</name>
    <dbReference type="NCBI Taxonomy" id="243231"/>
    <lineage>
        <taxon>Bacteria</taxon>
        <taxon>Pseudomonadati</taxon>
        <taxon>Thermodesulfobacteriota</taxon>
        <taxon>Desulfuromonadia</taxon>
        <taxon>Geobacterales</taxon>
        <taxon>Geobacteraceae</taxon>
        <taxon>Geobacter</taxon>
    </lineage>
</organism>
<dbReference type="OrthoDB" id="5387333at2"/>
<dbReference type="AlphaFoldDB" id="Q74ET2"/>
<feature type="modified residue" description="4-aspartylphosphate" evidence="2">
    <location>
        <position position="54"/>
    </location>
</feature>
<feature type="domain" description="Response regulatory" evidence="3">
    <location>
        <begin position="5"/>
        <end position="121"/>
    </location>
</feature>
<keyword evidence="5" id="KW-1185">Reference proteome</keyword>
<dbReference type="Gene3D" id="2.40.10.220">
    <property type="entry name" value="predicted glycosyltransferase like domains"/>
    <property type="match status" value="1"/>
</dbReference>
<accession>Q74ET2</accession>
<dbReference type="SMR" id="Q74ET2"/>
<name>Q74ET2_GEOSL</name>
<protein>
    <submittedName>
        <fullName evidence="4">Response regulator, PilZ domain-containing</fullName>
    </submittedName>
</protein>
<dbReference type="Pfam" id="PF07238">
    <property type="entry name" value="PilZ"/>
    <property type="match status" value="1"/>
</dbReference>
<dbReference type="Proteomes" id="UP000000577">
    <property type="component" value="Chromosome"/>
</dbReference>
<evidence type="ECO:0000313" key="4">
    <source>
        <dbReference type="EMBL" id="AAR34207.1"/>
    </source>
</evidence>
<proteinExistence type="predicted"/>
<dbReference type="PANTHER" id="PTHR44591">
    <property type="entry name" value="STRESS RESPONSE REGULATOR PROTEIN 1"/>
    <property type="match status" value="1"/>
</dbReference>
<dbReference type="EMBL" id="AE017180">
    <property type="protein sequence ID" value="AAR34207.1"/>
    <property type="molecule type" value="Genomic_DNA"/>
</dbReference>
<dbReference type="Gene3D" id="3.40.50.2300">
    <property type="match status" value="1"/>
</dbReference>
<dbReference type="SMART" id="SM00448">
    <property type="entry name" value="REC"/>
    <property type="match status" value="1"/>
</dbReference>
<dbReference type="HOGENOM" id="CLU_101334_0_0_7"/>
<dbReference type="eggNOG" id="COG0745">
    <property type="taxonomic scope" value="Bacteria"/>
</dbReference>
<dbReference type="InParanoid" id="Q74ET2"/>
<dbReference type="PROSITE" id="PS50110">
    <property type="entry name" value="RESPONSE_REGULATORY"/>
    <property type="match status" value="1"/>
</dbReference>
<sequence>MAKPKVLIVDDVNLMLELEKSLLRFSPVRVFTARNGEEALELVRSERPDLVYMDLNMPKMNGVDCCIAIKSDPELRDTPVIMVTTAGKPEDQELCARAGCDGYITKPVDRRLFLEIGRRYIPDIDRREQRIPFSLPVTCRTEQKELTGTTTDISVGGLYLAIDHGIAREESVEIAITIPGGGAPVRARGRVAWLNGVDGKVKPRFPSGFGIEFMDISPQDLEQVREFVESLANLSSPGGGSAGTRGTS</sequence>
<dbReference type="PANTHER" id="PTHR44591:SF20">
    <property type="entry name" value="PROTEIN PILH"/>
    <property type="match status" value="1"/>
</dbReference>
<dbReference type="SUPFAM" id="SSF52172">
    <property type="entry name" value="CheY-like"/>
    <property type="match status" value="1"/>
</dbReference>
<evidence type="ECO:0000259" key="3">
    <source>
        <dbReference type="PROSITE" id="PS50110"/>
    </source>
</evidence>
<evidence type="ECO:0000256" key="2">
    <source>
        <dbReference type="PROSITE-ProRule" id="PRU00169"/>
    </source>
</evidence>
<reference evidence="4 5" key="2">
    <citation type="journal article" date="2012" name="BMC Genomics">
        <title>Comparative genomic analysis of Geobacter sulfurreducens KN400, a strain with enhanced capacity for extracellular electron transfer and electricity production.</title>
        <authorList>
            <person name="Butler J.E."/>
            <person name="Young N.D."/>
            <person name="Aklujkar M."/>
            <person name="Lovley D.R."/>
        </authorList>
    </citation>
    <scope>NUCLEOTIDE SEQUENCE [LARGE SCALE GENOMIC DNA]</scope>
    <source>
        <strain evidence="5">ATCC 51573 / DSM 12127 / PCA</strain>
    </source>
</reference>
<gene>
    <name evidence="4" type="ordered locus">GSU0877</name>
</gene>
<dbReference type="GO" id="GO:0000156">
    <property type="term" value="F:phosphorelay response regulator activity"/>
    <property type="evidence" value="ECO:0000318"/>
    <property type="project" value="GO_Central"/>
</dbReference>
<dbReference type="InterPro" id="IPR009875">
    <property type="entry name" value="PilZ_domain"/>
</dbReference>
<dbReference type="SUPFAM" id="SSF141371">
    <property type="entry name" value="PilZ domain-like"/>
    <property type="match status" value="1"/>
</dbReference>
<dbReference type="Pfam" id="PF00072">
    <property type="entry name" value="Response_reg"/>
    <property type="match status" value="1"/>
</dbReference>